<proteinExistence type="predicted"/>
<dbReference type="Pfam" id="PF13639">
    <property type="entry name" value="zf-RING_2"/>
    <property type="match status" value="1"/>
</dbReference>
<evidence type="ECO:0000256" key="3">
    <source>
        <dbReference type="ARBA" id="ARBA00022833"/>
    </source>
</evidence>
<dbReference type="PANTHER" id="PTHR45931">
    <property type="entry name" value="SI:CH211-59O9.10"/>
    <property type="match status" value="1"/>
</dbReference>
<dbReference type="GO" id="GO:0006511">
    <property type="term" value="P:ubiquitin-dependent protein catabolic process"/>
    <property type="evidence" value="ECO:0007669"/>
    <property type="project" value="TreeGrafter"/>
</dbReference>
<dbReference type="InterPro" id="IPR013083">
    <property type="entry name" value="Znf_RING/FYVE/PHD"/>
</dbReference>
<keyword evidence="3" id="KW-0862">Zinc</keyword>
<dbReference type="AlphaFoldDB" id="A0A9W7YES5"/>
<keyword evidence="7" id="KW-1185">Reference proteome</keyword>
<dbReference type="SMART" id="SM00184">
    <property type="entry name" value="RING"/>
    <property type="match status" value="1"/>
</dbReference>
<dbReference type="Gene3D" id="3.30.40.10">
    <property type="entry name" value="Zinc/RING finger domain, C3HC4 (zinc finger)"/>
    <property type="match status" value="1"/>
</dbReference>
<dbReference type="GO" id="GO:0005634">
    <property type="term" value="C:nucleus"/>
    <property type="evidence" value="ECO:0007669"/>
    <property type="project" value="TreeGrafter"/>
</dbReference>
<dbReference type="PANTHER" id="PTHR45931:SF3">
    <property type="entry name" value="RING ZINC FINGER-CONTAINING PROTEIN"/>
    <property type="match status" value="1"/>
</dbReference>
<evidence type="ECO:0000313" key="6">
    <source>
        <dbReference type="EMBL" id="KAJ1731408.1"/>
    </source>
</evidence>
<evidence type="ECO:0000313" key="7">
    <source>
        <dbReference type="Proteomes" id="UP001143981"/>
    </source>
</evidence>
<comment type="caution">
    <text evidence="6">The sequence shown here is derived from an EMBL/GenBank/DDBJ whole genome shotgun (WGS) entry which is preliminary data.</text>
</comment>
<protein>
    <recommendedName>
        <fullName evidence="5">RING-type domain-containing protein</fullName>
    </recommendedName>
</protein>
<dbReference type="GO" id="GO:0008270">
    <property type="term" value="F:zinc ion binding"/>
    <property type="evidence" value="ECO:0007669"/>
    <property type="project" value="UniProtKB-KW"/>
</dbReference>
<dbReference type="EMBL" id="JANBOI010000332">
    <property type="protein sequence ID" value="KAJ1731408.1"/>
    <property type="molecule type" value="Genomic_DNA"/>
</dbReference>
<dbReference type="OrthoDB" id="8062037at2759"/>
<evidence type="ECO:0000259" key="5">
    <source>
        <dbReference type="PROSITE" id="PS50089"/>
    </source>
</evidence>
<dbReference type="SUPFAM" id="SSF57850">
    <property type="entry name" value="RING/U-box"/>
    <property type="match status" value="1"/>
</dbReference>
<organism evidence="6 7">
    <name type="scientific">Coemansia biformis</name>
    <dbReference type="NCBI Taxonomy" id="1286918"/>
    <lineage>
        <taxon>Eukaryota</taxon>
        <taxon>Fungi</taxon>
        <taxon>Fungi incertae sedis</taxon>
        <taxon>Zoopagomycota</taxon>
        <taxon>Kickxellomycotina</taxon>
        <taxon>Kickxellomycetes</taxon>
        <taxon>Kickxellales</taxon>
        <taxon>Kickxellaceae</taxon>
        <taxon>Coemansia</taxon>
    </lineage>
</organism>
<evidence type="ECO:0000256" key="4">
    <source>
        <dbReference type="PROSITE-ProRule" id="PRU00175"/>
    </source>
</evidence>
<gene>
    <name evidence="6" type="ORF">LPJ61_002548</name>
</gene>
<accession>A0A9W7YES5</accession>
<keyword evidence="2 4" id="KW-0863">Zinc-finger</keyword>
<evidence type="ECO:0000256" key="1">
    <source>
        <dbReference type="ARBA" id="ARBA00022723"/>
    </source>
</evidence>
<dbReference type="GO" id="GO:0061630">
    <property type="term" value="F:ubiquitin protein ligase activity"/>
    <property type="evidence" value="ECO:0007669"/>
    <property type="project" value="TreeGrafter"/>
</dbReference>
<sequence>MGPSRTLTLRQFKMLPHQYHSDMLSRSRAWAKQGMASHTEKETEPEPEECTICLEEYRTDQIITRLPCFHSFHQGCIKKWLTERWGECPVCKCPVT</sequence>
<keyword evidence="1" id="KW-0479">Metal-binding</keyword>
<dbReference type="InterPro" id="IPR051834">
    <property type="entry name" value="RING_finger_E3_ligase"/>
</dbReference>
<dbReference type="InterPro" id="IPR001841">
    <property type="entry name" value="Znf_RING"/>
</dbReference>
<feature type="domain" description="RING-type" evidence="5">
    <location>
        <begin position="50"/>
        <end position="92"/>
    </location>
</feature>
<dbReference type="PROSITE" id="PS50089">
    <property type="entry name" value="ZF_RING_2"/>
    <property type="match status" value="1"/>
</dbReference>
<feature type="non-terminal residue" evidence="6">
    <location>
        <position position="96"/>
    </location>
</feature>
<evidence type="ECO:0000256" key="2">
    <source>
        <dbReference type="ARBA" id="ARBA00022771"/>
    </source>
</evidence>
<name>A0A9W7YES5_9FUNG</name>
<reference evidence="6" key="1">
    <citation type="submission" date="2022-07" db="EMBL/GenBank/DDBJ databases">
        <title>Phylogenomic reconstructions and comparative analyses of Kickxellomycotina fungi.</title>
        <authorList>
            <person name="Reynolds N.K."/>
            <person name="Stajich J.E."/>
            <person name="Barry K."/>
            <person name="Grigoriev I.V."/>
            <person name="Crous P."/>
            <person name="Smith M.E."/>
        </authorList>
    </citation>
    <scope>NUCLEOTIDE SEQUENCE</scope>
    <source>
        <strain evidence="6">BCRC 34381</strain>
    </source>
</reference>
<dbReference type="Proteomes" id="UP001143981">
    <property type="component" value="Unassembled WGS sequence"/>
</dbReference>